<dbReference type="Gene3D" id="3.50.7.10">
    <property type="entry name" value="GroEL"/>
    <property type="match status" value="1"/>
</dbReference>
<evidence type="ECO:0000256" key="4">
    <source>
        <dbReference type="ARBA" id="ARBA00022741"/>
    </source>
</evidence>
<dbReference type="SUPFAM" id="SSF48592">
    <property type="entry name" value="GroEL equatorial domain-like"/>
    <property type="match status" value="1"/>
</dbReference>
<comment type="subcellular location">
    <subcellularLocation>
        <location evidence="1">Cytoplasm</location>
    </subcellularLocation>
</comment>
<dbReference type="GO" id="GO:0051082">
    <property type="term" value="F:unfolded protein binding"/>
    <property type="evidence" value="ECO:0007669"/>
    <property type="project" value="InterPro"/>
</dbReference>
<dbReference type="PRINTS" id="PR00304">
    <property type="entry name" value="TCOMPLEXTCP1"/>
</dbReference>
<dbReference type="GO" id="GO:0140662">
    <property type="term" value="F:ATP-dependent protein folding chaperone"/>
    <property type="evidence" value="ECO:0007669"/>
    <property type="project" value="InterPro"/>
</dbReference>
<gene>
    <name evidence="8" type="ORF">OnM2_036024</name>
</gene>
<dbReference type="InterPro" id="IPR017998">
    <property type="entry name" value="Chaperone_TCP-1"/>
</dbReference>
<keyword evidence="5 7" id="KW-0067">ATP-binding</keyword>
<dbReference type="OrthoDB" id="1748577at2759"/>
<dbReference type="InterPro" id="IPR012721">
    <property type="entry name" value="Chap_CCT_theta"/>
</dbReference>
<dbReference type="InterPro" id="IPR027409">
    <property type="entry name" value="GroEL-like_apical_dom_sf"/>
</dbReference>
<dbReference type="InterPro" id="IPR027413">
    <property type="entry name" value="GROEL-like_equatorial_sf"/>
</dbReference>
<accession>A0A420HXI9</accession>
<evidence type="ECO:0000256" key="3">
    <source>
        <dbReference type="ARBA" id="ARBA00022490"/>
    </source>
</evidence>
<dbReference type="InterPro" id="IPR002423">
    <property type="entry name" value="Cpn60/GroEL/TCP-1"/>
</dbReference>
<dbReference type="STRING" id="212602.A0A420HXI9"/>
<dbReference type="AlphaFoldDB" id="A0A420HXI9"/>
<dbReference type="GO" id="GO:0016887">
    <property type="term" value="F:ATP hydrolysis activity"/>
    <property type="evidence" value="ECO:0007669"/>
    <property type="project" value="InterPro"/>
</dbReference>
<dbReference type="GO" id="GO:0005524">
    <property type="term" value="F:ATP binding"/>
    <property type="evidence" value="ECO:0007669"/>
    <property type="project" value="UniProtKB-KW"/>
</dbReference>
<evidence type="ECO:0000313" key="8">
    <source>
        <dbReference type="EMBL" id="RKF62112.1"/>
    </source>
</evidence>
<keyword evidence="4 7" id="KW-0547">Nucleotide-binding</keyword>
<dbReference type="Proteomes" id="UP000286134">
    <property type="component" value="Unassembled WGS sequence"/>
</dbReference>
<evidence type="ECO:0000256" key="2">
    <source>
        <dbReference type="ARBA" id="ARBA00008020"/>
    </source>
</evidence>
<evidence type="ECO:0000256" key="5">
    <source>
        <dbReference type="ARBA" id="ARBA00022840"/>
    </source>
</evidence>
<dbReference type="Gene3D" id="1.10.560.10">
    <property type="entry name" value="GroEL-like equatorial domain"/>
    <property type="match status" value="1"/>
</dbReference>
<proteinExistence type="inferred from homology"/>
<dbReference type="InterPro" id="IPR027410">
    <property type="entry name" value="TCP-1-like_intermed_sf"/>
</dbReference>
<dbReference type="SUPFAM" id="SSF54849">
    <property type="entry name" value="GroEL-intermediate domain like"/>
    <property type="match status" value="1"/>
</dbReference>
<dbReference type="GO" id="GO:0005737">
    <property type="term" value="C:cytoplasm"/>
    <property type="evidence" value="ECO:0007669"/>
    <property type="project" value="UniProtKB-SubCell"/>
</dbReference>
<evidence type="ECO:0000256" key="7">
    <source>
        <dbReference type="RuleBase" id="RU004187"/>
    </source>
</evidence>
<keyword evidence="9" id="KW-1185">Reference proteome</keyword>
<evidence type="ECO:0000256" key="1">
    <source>
        <dbReference type="ARBA" id="ARBA00004496"/>
    </source>
</evidence>
<evidence type="ECO:0000256" key="6">
    <source>
        <dbReference type="ARBA" id="ARBA00023186"/>
    </source>
</evidence>
<dbReference type="SUPFAM" id="SSF52029">
    <property type="entry name" value="GroEL apical domain-like"/>
    <property type="match status" value="1"/>
</dbReference>
<dbReference type="Pfam" id="PF00118">
    <property type="entry name" value="Cpn60_TCP1"/>
    <property type="match status" value="1"/>
</dbReference>
<dbReference type="FunFam" id="3.50.7.10:FF:000008">
    <property type="entry name" value="T-complex protein 1 subunit theta"/>
    <property type="match status" value="1"/>
</dbReference>
<reference evidence="8 9" key="1">
    <citation type="journal article" date="2018" name="BMC Genomics">
        <title>Comparative genome analyses reveal sequence features reflecting distinct modes of host-adaptation between dicot and monocot powdery mildew.</title>
        <authorList>
            <person name="Wu Y."/>
            <person name="Ma X."/>
            <person name="Pan Z."/>
            <person name="Kale S.D."/>
            <person name="Song Y."/>
            <person name="King H."/>
            <person name="Zhang Q."/>
            <person name="Presley C."/>
            <person name="Deng X."/>
            <person name="Wei C.I."/>
            <person name="Xiao S."/>
        </authorList>
    </citation>
    <scope>NUCLEOTIDE SEQUENCE [LARGE SCALE GENOMIC DNA]</scope>
    <source>
        <strain evidence="8">UMSG2</strain>
    </source>
</reference>
<dbReference type="Gene3D" id="3.30.260.10">
    <property type="entry name" value="TCP-1-like chaperonin intermediate domain"/>
    <property type="match status" value="1"/>
</dbReference>
<protein>
    <submittedName>
        <fullName evidence="8">Putative T-complex protein 1 subunit theta</fullName>
    </submittedName>
</protein>
<keyword evidence="6 7" id="KW-0143">Chaperone</keyword>
<comment type="similarity">
    <text evidence="2 7">Belongs to the TCP-1 chaperonin family.</text>
</comment>
<dbReference type="PANTHER" id="PTHR11353">
    <property type="entry name" value="CHAPERONIN"/>
    <property type="match status" value="1"/>
</dbReference>
<keyword evidence="3" id="KW-0963">Cytoplasm</keyword>
<dbReference type="EMBL" id="MCFK01003607">
    <property type="protein sequence ID" value="RKF62112.1"/>
    <property type="molecule type" value="Genomic_DNA"/>
</dbReference>
<comment type="caution">
    <text evidence="8">The sequence shown here is derived from an EMBL/GenBank/DDBJ whole genome shotgun (WGS) entry which is preliminary data.</text>
</comment>
<dbReference type="NCBIfam" id="TIGR02346">
    <property type="entry name" value="chap_CCT_theta"/>
    <property type="match status" value="1"/>
</dbReference>
<evidence type="ECO:0000313" key="9">
    <source>
        <dbReference type="Proteomes" id="UP000286134"/>
    </source>
</evidence>
<organism evidence="8 9">
    <name type="scientific">Erysiphe neolycopersici</name>
    <dbReference type="NCBI Taxonomy" id="212602"/>
    <lineage>
        <taxon>Eukaryota</taxon>
        <taxon>Fungi</taxon>
        <taxon>Dikarya</taxon>
        <taxon>Ascomycota</taxon>
        <taxon>Pezizomycotina</taxon>
        <taxon>Leotiomycetes</taxon>
        <taxon>Erysiphales</taxon>
        <taxon>Erysiphaceae</taxon>
        <taxon>Erysiphe</taxon>
    </lineage>
</organism>
<name>A0A420HXI9_9PEZI</name>
<dbReference type="CDD" id="cd03341">
    <property type="entry name" value="TCP1_theta"/>
    <property type="match status" value="1"/>
</dbReference>
<sequence>MSLTIPNAPNSSLFKQGYNNYASEDGAVIRNIDACRTISSTVQTSLGPYGRNKIVINHLQKMVLTSDAATILRELDVVHPAAKLLVMASQQQEAEIGDATNLVIIFAGELLKQAEELIRMGLKTSDVIRGYELAQEFVLTELEKLSVDKVEDLGSTTELSKAIRTVIASKQNGSEDFLAEIVSEAIQAVLPKNPMNFNVDNIRVVKIMGGSLDQSKVIKGMVFGREPDGSVKKATKAKVGVFSCPIDISQTETKGTVLIHNAEEMLNYTKGEEVQLESHIKELYDSGLRVIVAGSTVGELALHYINRYGILIIRILSKFELRRLCRVVGATPLARLGAPMPDEMGSIDAVETMEIGGDRVTIFRQENETTRTATLLLRGATQNHLDDLERAVDDGVNVVKAITRDPRLLPGAGATEMQLAERVQLFADKTPGLAQYSIRKFGEAFEVIPRTLAESAGLDATEVLSRLYAAHHKSDDWTTGVDIENNDNTGTLDSREMGILDLLIGKKWAIKLATEAARTVLSVDQIIVARQAGGPKPPGQNPNWDED</sequence>